<gene>
    <name evidence="2" type="ORF">H9863_00855</name>
</gene>
<sequence length="70" mass="7633">VPVVPLFACRSLGGWPMDASTFPRIFSAARPVRGGRAPRKHRRNNGGSIAQPPKKQPAHQGYQACQPSLR</sequence>
<feature type="non-terminal residue" evidence="2">
    <location>
        <position position="1"/>
    </location>
</feature>
<feature type="region of interest" description="Disordered" evidence="1">
    <location>
        <begin position="31"/>
        <end position="70"/>
    </location>
</feature>
<name>A0A9D1UYR6_9BACT</name>
<evidence type="ECO:0000256" key="1">
    <source>
        <dbReference type="SAM" id="MobiDB-lite"/>
    </source>
</evidence>
<evidence type="ECO:0000313" key="2">
    <source>
        <dbReference type="EMBL" id="HIX02654.1"/>
    </source>
</evidence>
<reference evidence="2" key="1">
    <citation type="journal article" date="2021" name="PeerJ">
        <title>Extensive microbial diversity within the chicken gut microbiome revealed by metagenomics and culture.</title>
        <authorList>
            <person name="Gilroy R."/>
            <person name="Ravi A."/>
            <person name="Getino M."/>
            <person name="Pursley I."/>
            <person name="Horton D.L."/>
            <person name="Alikhan N.F."/>
            <person name="Baker D."/>
            <person name="Gharbi K."/>
            <person name="Hall N."/>
            <person name="Watson M."/>
            <person name="Adriaenssens E.M."/>
            <person name="Foster-Nyarko E."/>
            <person name="Jarju S."/>
            <person name="Secka A."/>
            <person name="Antonio M."/>
            <person name="Oren A."/>
            <person name="Chaudhuri R.R."/>
            <person name="La Ragione R."/>
            <person name="Hildebrand F."/>
            <person name="Pallen M.J."/>
        </authorList>
    </citation>
    <scope>NUCLEOTIDE SEQUENCE</scope>
    <source>
        <strain evidence="2">23274</strain>
    </source>
</reference>
<proteinExistence type="predicted"/>
<comment type="caution">
    <text evidence="2">The sequence shown here is derived from an EMBL/GenBank/DDBJ whole genome shotgun (WGS) entry which is preliminary data.</text>
</comment>
<dbReference type="EMBL" id="DXFT01000018">
    <property type="protein sequence ID" value="HIX02654.1"/>
    <property type="molecule type" value="Genomic_DNA"/>
</dbReference>
<protein>
    <submittedName>
        <fullName evidence="2">Uncharacterized protein</fullName>
    </submittedName>
</protein>
<accession>A0A9D1UYR6</accession>
<reference evidence="2" key="2">
    <citation type="submission" date="2021-04" db="EMBL/GenBank/DDBJ databases">
        <authorList>
            <person name="Gilroy R."/>
        </authorList>
    </citation>
    <scope>NUCLEOTIDE SEQUENCE</scope>
    <source>
        <strain evidence="2">23274</strain>
    </source>
</reference>
<evidence type="ECO:0000313" key="3">
    <source>
        <dbReference type="Proteomes" id="UP000824202"/>
    </source>
</evidence>
<organism evidence="2 3">
    <name type="scientific">Candidatus Odoribacter faecigallinarum</name>
    <dbReference type="NCBI Taxonomy" id="2838706"/>
    <lineage>
        <taxon>Bacteria</taxon>
        <taxon>Pseudomonadati</taxon>
        <taxon>Bacteroidota</taxon>
        <taxon>Bacteroidia</taxon>
        <taxon>Bacteroidales</taxon>
        <taxon>Odoribacteraceae</taxon>
        <taxon>Odoribacter</taxon>
    </lineage>
</organism>
<dbReference type="Proteomes" id="UP000824202">
    <property type="component" value="Unassembled WGS sequence"/>
</dbReference>
<dbReference type="AlphaFoldDB" id="A0A9D1UYR6"/>